<sequence>MEASNEDEECVEKAKEELSKLEQLIIQKNKDMPHDPFIFNEDSDTFWKEQVENRIRKFKRKQTRSMLYET</sequence>
<dbReference type="EMBL" id="MU826844">
    <property type="protein sequence ID" value="KAJ7371593.1"/>
    <property type="molecule type" value="Genomic_DNA"/>
</dbReference>
<organism evidence="2 3">
    <name type="scientific">Desmophyllum pertusum</name>
    <dbReference type="NCBI Taxonomy" id="174260"/>
    <lineage>
        <taxon>Eukaryota</taxon>
        <taxon>Metazoa</taxon>
        <taxon>Cnidaria</taxon>
        <taxon>Anthozoa</taxon>
        <taxon>Hexacorallia</taxon>
        <taxon>Scleractinia</taxon>
        <taxon>Caryophylliina</taxon>
        <taxon>Caryophylliidae</taxon>
        <taxon>Desmophyllum</taxon>
    </lineage>
</organism>
<dbReference type="AlphaFoldDB" id="A0A9X0CRI8"/>
<reference evidence="2" key="1">
    <citation type="submission" date="2023-01" db="EMBL/GenBank/DDBJ databases">
        <title>Genome assembly of the deep-sea coral Lophelia pertusa.</title>
        <authorList>
            <person name="Herrera S."/>
            <person name="Cordes E."/>
        </authorList>
    </citation>
    <scope>NUCLEOTIDE SEQUENCE</scope>
    <source>
        <strain evidence="2">USNM1676648</strain>
        <tissue evidence="2">Polyp</tissue>
    </source>
</reference>
<keyword evidence="1" id="KW-0175">Coiled coil</keyword>
<evidence type="ECO:0000256" key="1">
    <source>
        <dbReference type="SAM" id="Coils"/>
    </source>
</evidence>
<keyword evidence="3" id="KW-1185">Reference proteome</keyword>
<protein>
    <submittedName>
        <fullName evidence="2">Uncharacterized protein</fullName>
    </submittedName>
</protein>
<evidence type="ECO:0000313" key="2">
    <source>
        <dbReference type="EMBL" id="KAJ7371593.1"/>
    </source>
</evidence>
<comment type="caution">
    <text evidence="2">The sequence shown here is derived from an EMBL/GenBank/DDBJ whole genome shotgun (WGS) entry which is preliminary data.</text>
</comment>
<proteinExistence type="predicted"/>
<name>A0A9X0CRI8_9CNID</name>
<evidence type="ECO:0000313" key="3">
    <source>
        <dbReference type="Proteomes" id="UP001163046"/>
    </source>
</evidence>
<feature type="coiled-coil region" evidence="1">
    <location>
        <begin position="4"/>
        <end position="31"/>
    </location>
</feature>
<accession>A0A9X0CRI8</accession>
<gene>
    <name evidence="2" type="ORF">OS493_024269</name>
</gene>
<dbReference type="Proteomes" id="UP001163046">
    <property type="component" value="Unassembled WGS sequence"/>
</dbReference>